<protein>
    <submittedName>
        <fullName evidence="2 3">Uncharacterized protein</fullName>
    </submittedName>
</protein>
<feature type="compositionally biased region" description="Polar residues" evidence="1">
    <location>
        <begin position="47"/>
        <end position="60"/>
    </location>
</feature>
<feature type="region of interest" description="Disordered" evidence="1">
    <location>
        <begin position="1"/>
        <end position="60"/>
    </location>
</feature>
<gene>
    <name evidence="2" type="ORF">ZHAS_00021676</name>
</gene>
<dbReference type="EMBL" id="ATLV01026809">
    <property type="status" value="NOT_ANNOTATED_CDS"/>
    <property type="molecule type" value="Genomic_DNA"/>
</dbReference>
<reference evidence="2 4" key="1">
    <citation type="journal article" date="2014" name="BMC Genomics">
        <title>Genome sequence of Anopheles sinensis provides insight into genetics basis of mosquito competence for malaria parasites.</title>
        <authorList>
            <person name="Zhou D."/>
            <person name="Zhang D."/>
            <person name="Ding G."/>
            <person name="Shi L."/>
            <person name="Hou Q."/>
            <person name="Ye Y."/>
            <person name="Xu Y."/>
            <person name="Zhou H."/>
            <person name="Xiong C."/>
            <person name="Li S."/>
            <person name="Yu J."/>
            <person name="Hong S."/>
            <person name="Yu X."/>
            <person name="Zou P."/>
            <person name="Chen C."/>
            <person name="Chang X."/>
            <person name="Wang W."/>
            <person name="Lv Y."/>
            <person name="Sun Y."/>
            <person name="Ma L."/>
            <person name="Shen B."/>
            <person name="Zhu C."/>
        </authorList>
    </citation>
    <scope>NUCLEOTIDE SEQUENCE [LARGE SCALE GENOMIC DNA]</scope>
</reference>
<dbReference type="EnsemblMetazoa" id="ASIC021676-RA">
    <property type="protein sequence ID" value="ASIC021676-PA"/>
    <property type="gene ID" value="ASIC021676"/>
</dbReference>
<evidence type="ECO:0000256" key="1">
    <source>
        <dbReference type="SAM" id="MobiDB-lite"/>
    </source>
</evidence>
<dbReference type="Proteomes" id="UP000030765">
    <property type="component" value="Unassembled WGS sequence"/>
</dbReference>
<evidence type="ECO:0000313" key="4">
    <source>
        <dbReference type="Proteomes" id="UP000030765"/>
    </source>
</evidence>
<dbReference type="AlphaFoldDB" id="A0A084WT21"/>
<dbReference type="VEuPathDB" id="VectorBase:ASIC021676"/>
<accession>A0A084WT21</accession>
<dbReference type="EMBL" id="KE525419">
    <property type="protein sequence ID" value="KFB53365.1"/>
    <property type="molecule type" value="Genomic_DNA"/>
</dbReference>
<feature type="compositionally biased region" description="Basic and acidic residues" evidence="1">
    <location>
        <begin position="18"/>
        <end position="46"/>
    </location>
</feature>
<reference evidence="3" key="2">
    <citation type="submission" date="2020-05" db="UniProtKB">
        <authorList>
            <consortium name="EnsemblMetazoa"/>
        </authorList>
    </citation>
    <scope>IDENTIFICATION</scope>
</reference>
<evidence type="ECO:0000313" key="3">
    <source>
        <dbReference type="EnsemblMetazoa" id="ASIC021676-PA"/>
    </source>
</evidence>
<organism evidence="2">
    <name type="scientific">Anopheles sinensis</name>
    <name type="common">Mosquito</name>
    <dbReference type="NCBI Taxonomy" id="74873"/>
    <lineage>
        <taxon>Eukaryota</taxon>
        <taxon>Metazoa</taxon>
        <taxon>Ecdysozoa</taxon>
        <taxon>Arthropoda</taxon>
        <taxon>Hexapoda</taxon>
        <taxon>Insecta</taxon>
        <taxon>Pterygota</taxon>
        <taxon>Neoptera</taxon>
        <taxon>Endopterygota</taxon>
        <taxon>Diptera</taxon>
        <taxon>Nematocera</taxon>
        <taxon>Culicoidea</taxon>
        <taxon>Culicidae</taxon>
        <taxon>Anophelinae</taxon>
        <taxon>Anopheles</taxon>
    </lineage>
</organism>
<name>A0A084WT21_ANOSI</name>
<proteinExistence type="predicted"/>
<sequence>MGGGRESVGAARCAPARGKPEPEEPPSRAPGREEEGTHRRRPDPQTKRNPIQTGENIPND</sequence>
<keyword evidence="4" id="KW-1185">Reference proteome</keyword>
<evidence type="ECO:0000313" key="2">
    <source>
        <dbReference type="EMBL" id="KFB53365.1"/>
    </source>
</evidence>